<dbReference type="InterPro" id="IPR015720">
    <property type="entry name" value="Emp24-like"/>
</dbReference>
<dbReference type="PANTHER" id="PTHR22811">
    <property type="entry name" value="TRANSMEMBRANE EMP24 DOMAIN-CONTAINING PROTEIN"/>
    <property type="match status" value="1"/>
</dbReference>
<feature type="signal peptide" evidence="9">
    <location>
        <begin position="1"/>
        <end position="24"/>
    </location>
</feature>
<sequence>MSNLNLLLLIVLLAPALMCSIVHSMQFELKPDHPKCISEELKSNVITVGNYHVVNPNHDSNSHKITVRVRSPYGNGHHYGDDVLSGDFAFTAAEAGDYTTCFSVSPDLHPQESVIVEFVWKTGVAAKDWSNVAKKGNIDVMQLELRKLNDVVSSIHDEIFYLREREIEMQDLNNETSTKMFTYSLLSILVCLSVAGLQLWHLKTFFEKKKLL</sequence>
<dbReference type="Pfam" id="PF01105">
    <property type="entry name" value="EMP24_GP25L"/>
    <property type="match status" value="1"/>
</dbReference>
<evidence type="ECO:0000256" key="4">
    <source>
        <dbReference type="ARBA" id="ARBA00022729"/>
    </source>
</evidence>
<keyword evidence="6 8" id="KW-0472">Membrane</keyword>
<dbReference type="InterPro" id="IPR009038">
    <property type="entry name" value="GOLD_dom"/>
</dbReference>
<evidence type="ECO:0000313" key="11">
    <source>
        <dbReference type="EMBL" id="KAK7394467.1"/>
    </source>
</evidence>
<comment type="similarity">
    <text evidence="2 7">Belongs to the EMP24/GP25L family.</text>
</comment>
<accession>A0AAN9XIS7</accession>
<comment type="caution">
    <text evidence="11">The sequence shown here is derived from an EMBL/GenBank/DDBJ whole genome shotgun (WGS) entry which is preliminary data.</text>
</comment>
<keyword evidence="5 8" id="KW-1133">Transmembrane helix</keyword>
<keyword evidence="12" id="KW-1185">Reference proteome</keyword>
<evidence type="ECO:0000313" key="12">
    <source>
        <dbReference type="Proteomes" id="UP001386955"/>
    </source>
</evidence>
<protein>
    <recommendedName>
        <fullName evidence="10">GOLD domain-containing protein</fullName>
    </recommendedName>
</protein>
<evidence type="ECO:0000256" key="1">
    <source>
        <dbReference type="ARBA" id="ARBA00004479"/>
    </source>
</evidence>
<gene>
    <name evidence="11" type="ORF">VNO78_14995</name>
</gene>
<evidence type="ECO:0000256" key="9">
    <source>
        <dbReference type="SAM" id="SignalP"/>
    </source>
</evidence>
<dbReference type="EMBL" id="JAYMYS010000004">
    <property type="protein sequence ID" value="KAK7394467.1"/>
    <property type="molecule type" value="Genomic_DNA"/>
</dbReference>
<keyword evidence="3 7" id="KW-0812">Transmembrane</keyword>
<proteinExistence type="inferred from homology"/>
<comment type="subcellular location">
    <subcellularLocation>
        <location evidence="1 7">Membrane</location>
        <topology evidence="1 7">Single-pass type I membrane protein</topology>
    </subcellularLocation>
</comment>
<dbReference type="PROSITE" id="PS50866">
    <property type="entry name" value="GOLD"/>
    <property type="match status" value="1"/>
</dbReference>
<dbReference type="GO" id="GO:0016020">
    <property type="term" value="C:membrane"/>
    <property type="evidence" value="ECO:0007669"/>
    <property type="project" value="UniProtKB-SubCell"/>
</dbReference>
<organism evidence="11 12">
    <name type="scientific">Psophocarpus tetragonolobus</name>
    <name type="common">Winged bean</name>
    <name type="synonym">Dolichos tetragonolobus</name>
    <dbReference type="NCBI Taxonomy" id="3891"/>
    <lineage>
        <taxon>Eukaryota</taxon>
        <taxon>Viridiplantae</taxon>
        <taxon>Streptophyta</taxon>
        <taxon>Embryophyta</taxon>
        <taxon>Tracheophyta</taxon>
        <taxon>Spermatophyta</taxon>
        <taxon>Magnoliopsida</taxon>
        <taxon>eudicotyledons</taxon>
        <taxon>Gunneridae</taxon>
        <taxon>Pentapetalae</taxon>
        <taxon>rosids</taxon>
        <taxon>fabids</taxon>
        <taxon>Fabales</taxon>
        <taxon>Fabaceae</taxon>
        <taxon>Papilionoideae</taxon>
        <taxon>50 kb inversion clade</taxon>
        <taxon>NPAAA clade</taxon>
        <taxon>indigoferoid/millettioid clade</taxon>
        <taxon>Phaseoleae</taxon>
        <taxon>Psophocarpus</taxon>
    </lineage>
</organism>
<feature type="domain" description="GOLD" evidence="10">
    <location>
        <begin position="34"/>
        <end position="147"/>
    </location>
</feature>
<evidence type="ECO:0000256" key="5">
    <source>
        <dbReference type="ARBA" id="ARBA00022989"/>
    </source>
</evidence>
<keyword evidence="4 9" id="KW-0732">Signal</keyword>
<evidence type="ECO:0000256" key="8">
    <source>
        <dbReference type="SAM" id="Phobius"/>
    </source>
</evidence>
<feature type="transmembrane region" description="Helical" evidence="8">
    <location>
        <begin position="180"/>
        <end position="200"/>
    </location>
</feature>
<evidence type="ECO:0000259" key="10">
    <source>
        <dbReference type="PROSITE" id="PS50866"/>
    </source>
</evidence>
<feature type="chain" id="PRO_5042967592" description="GOLD domain-containing protein" evidence="9">
    <location>
        <begin position="25"/>
        <end position="212"/>
    </location>
</feature>
<evidence type="ECO:0000256" key="2">
    <source>
        <dbReference type="ARBA" id="ARBA00007104"/>
    </source>
</evidence>
<dbReference type="SMART" id="SM01190">
    <property type="entry name" value="EMP24_GP25L"/>
    <property type="match status" value="1"/>
</dbReference>
<evidence type="ECO:0000256" key="7">
    <source>
        <dbReference type="RuleBase" id="RU003827"/>
    </source>
</evidence>
<reference evidence="11 12" key="1">
    <citation type="submission" date="2024-01" db="EMBL/GenBank/DDBJ databases">
        <title>The genomes of 5 underutilized Papilionoideae crops provide insights into root nodulation and disease resistanc.</title>
        <authorList>
            <person name="Jiang F."/>
        </authorList>
    </citation>
    <scope>NUCLEOTIDE SEQUENCE [LARGE SCALE GENOMIC DNA]</scope>
    <source>
        <strain evidence="11">DUOXIRENSHENG_FW03</strain>
        <tissue evidence="11">Leaves</tissue>
    </source>
</reference>
<name>A0AAN9XIS7_PSOTE</name>
<dbReference type="Proteomes" id="UP001386955">
    <property type="component" value="Unassembled WGS sequence"/>
</dbReference>
<evidence type="ECO:0000256" key="6">
    <source>
        <dbReference type="ARBA" id="ARBA00023136"/>
    </source>
</evidence>
<evidence type="ECO:0000256" key="3">
    <source>
        <dbReference type="ARBA" id="ARBA00022692"/>
    </source>
</evidence>
<dbReference type="AlphaFoldDB" id="A0AAN9XIS7"/>